<organism evidence="2 3">
    <name type="scientific">Neolewinella maritima</name>
    <dbReference type="NCBI Taxonomy" id="1383882"/>
    <lineage>
        <taxon>Bacteria</taxon>
        <taxon>Pseudomonadati</taxon>
        <taxon>Bacteroidota</taxon>
        <taxon>Saprospiria</taxon>
        <taxon>Saprospirales</taxon>
        <taxon>Lewinellaceae</taxon>
        <taxon>Neolewinella</taxon>
    </lineage>
</organism>
<keyword evidence="3" id="KW-1185">Reference proteome</keyword>
<proteinExistence type="predicted"/>
<protein>
    <recommendedName>
        <fullName evidence="4">DUF4239 domain-containing protein</fullName>
    </recommendedName>
</protein>
<feature type="transmembrane region" description="Helical" evidence="1">
    <location>
        <begin position="214"/>
        <end position="231"/>
    </location>
</feature>
<dbReference type="Pfam" id="PF14023">
    <property type="entry name" value="Bestrophin-like"/>
    <property type="match status" value="1"/>
</dbReference>
<dbReference type="RefSeq" id="WP_238751597.1">
    <property type="nucleotide sequence ID" value="NZ_CAKLPZ010000003.1"/>
</dbReference>
<accession>A0ABM9B324</accession>
<evidence type="ECO:0000256" key="1">
    <source>
        <dbReference type="SAM" id="Phobius"/>
    </source>
</evidence>
<feature type="transmembrane region" description="Helical" evidence="1">
    <location>
        <begin position="6"/>
        <end position="25"/>
    </location>
</feature>
<reference evidence="2" key="1">
    <citation type="submission" date="2021-12" db="EMBL/GenBank/DDBJ databases">
        <authorList>
            <person name="Rodrigo-Torres L."/>
            <person name="Arahal R. D."/>
            <person name="Lucena T."/>
        </authorList>
    </citation>
    <scope>NUCLEOTIDE SEQUENCE</scope>
    <source>
        <strain evidence="2">CECT 8419</strain>
    </source>
</reference>
<evidence type="ECO:0000313" key="2">
    <source>
        <dbReference type="EMBL" id="CAH1001748.1"/>
    </source>
</evidence>
<sequence length="252" mass="27757">MYNLNSVLIVAILFALILLADLLGLKMGQRVQHKSDSDVKSQTSAIQGGIIGMLALILGFTFNMSIQRYDSRAGAEVEEANAIGTAELRTSLLPAPYDAQAQEAIDAYIDLRLESSHTDLTQVVERRALNVRTSALQQRIWDIGVAAADEAPNPVRTGYFLTAVNDMIDAQGSRLDVLNRHVPPAIFYLLFVFFIATGALIGYSTGLGERRSRVPALVLNLLICLMVFIIIDLDRPRRGVIEVRQDSMEALR</sequence>
<dbReference type="InterPro" id="IPR025333">
    <property type="entry name" value="DUF4239"/>
</dbReference>
<evidence type="ECO:0008006" key="4">
    <source>
        <dbReference type="Google" id="ProtNLM"/>
    </source>
</evidence>
<feature type="transmembrane region" description="Helical" evidence="1">
    <location>
        <begin position="45"/>
        <end position="66"/>
    </location>
</feature>
<comment type="caution">
    <text evidence="2">The sequence shown here is derived from an EMBL/GenBank/DDBJ whole genome shotgun (WGS) entry which is preliminary data.</text>
</comment>
<evidence type="ECO:0000313" key="3">
    <source>
        <dbReference type="Proteomes" id="UP000837803"/>
    </source>
</evidence>
<dbReference type="Proteomes" id="UP000837803">
    <property type="component" value="Unassembled WGS sequence"/>
</dbReference>
<dbReference type="EMBL" id="CAKLPZ010000003">
    <property type="protein sequence ID" value="CAH1001748.1"/>
    <property type="molecule type" value="Genomic_DNA"/>
</dbReference>
<keyword evidence="1" id="KW-0812">Transmembrane</keyword>
<keyword evidence="1" id="KW-1133">Transmembrane helix</keyword>
<name>A0ABM9B324_9BACT</name>
<gene>
    <name evidence="2" type="ORF">LEM8419_02654</name>
</gene>
<keyword evidence="1" id="KW-0472">Membrane</keyword>
<feature type="transmembrane region" description="Helical" evidence="1">
    <location>
        <begin position="185"/>
        <end position="202"/>
    </location>
</feature>